<dbReference type="InterPro" id="IPR058278">
    <property type="entry name" value="DUF7972"/>
</dbReference>
<organism evidence="2 3">
    <name type="scientific">Halomarina ordinaria</name>
    <dbReference type="NCBI Taxonomy" id="3033939"/>
    <lineage>
        <taxon>Archaea</taxon>
        <taxon>Methanobacteriati</taxon>
        <taxon>Methanobacteriota</taxon>
        <taxon>Stenosarchaea group</taxon>
        <taxon>Halobacteria</taxon>
        <taxon>Halobacteriales</taxon>
        <taxon>Natronomonadaceae</taxon>
        <taxon>Halomarina</taxon>
    </lineage>
</organism>
<evidence type="ECO:0000313" key="2">
    <source>
        <dbReference type="EMBL" id="MFC6834966.1"/>
    </source>
</evidence>
<dbReference type="AlphaFoldDB" id="A0ABD5U3C6"/>
<keyword evidence="1" id="KW-0812">Transmembrane</keyword>
<feature type="transmembrane region" description="Helical" evidence="1">
    <location>
        <begin position="69"/>
        <end position="91"/>
    </location>
</feature>
<dbReference type="EMBL" id="JBHSXM010000001">
    <property type="protein sequence ID" value="MFC6834966.1"/>
    <property type="molecule type" value="Genomic_DNA"/>
</dbReference>
<evidence type="ECO:0000256" key="1">
    <source>
        <dbReference type="SAM" id="Phobius"/>
    </source>
</evidence>
<keyword evidence="1" id="KW-1133">Transmembrane helix</keyword>
<comment type="caution">
    <text evidence="2">The sequence shown here is derived from an EMBL/GenBank/DDBJ whole genome shotgun (WGS) entry which is preliminary data.</text>
</comment>
<proteinExistence type="predicted"/>
<gene>
    <name evidence="2" type="ORF">ACFQHK_00420</name>
</gene>
<feature type="transmembrane region" description="Helical" evidence="1">
    <location>
        <begin position="36"/>
        <end position="57"/>
    </location>
</feature>
<feature type="transmembrane region" description="Helical" evidence="1">
    <location>
        <begin position="265"/>
        <end position="284"/>
    </location>
</feature>
<dbReference type="Proteomes" id="UP001596406">
    <property type="component" value="Unassembled WGS sequence"/>
</dbReference>
<evidence type="ECO:0008006" key="4">
    <source>
        <dbReference type="Google" id="ProtNLM"/>
    </source>
</evidence>
<keyword evidence="1" id="KW-0472">Membrane</keyword>
<keyword evidence="3" id="KW-1185">Reference proteome</keyword>
<sequence>MSDDGENGDVPSDTMRGRLQANPFKIWVLMDARREVVAALVVTAVFVALTVFSVLGLSPLRVIVTQHNATWWLFSPMVGAIITGVTLVVTISQLVLSQELGALGDQRERMQGAIDFREDVRSHLGTEVSPPDPAQFLQAILDGIQSRGNELSEVVDETSTADDESLRTHTGQYVESLSDHAQTVGGRLEDSQFGTFDVLFAALDFNYSWKIHEARRLRQAHGGRLSEEADETLDDLIDLLEFFGPAREHFKTLYFQWELVNLMRVLLAASIPAITVAFGMLLYVDANTFTGVTLGVDNLAWVVNAACAVTLVPFALFLSYIFRIGTVAKRTLAIGPFILRETERSENIDWE</sequence>
<protein>
    <recommendedName>
        <fullName evidence="4">DUF4239 domain-containing protein</fullName>
    </recommendedName>
</protein>
<dbReference type="Pfam" id="PF25927">
    <property type="entry name" value="DUF7972"/>
    <property type="match status" value="1"/>
</dbReference>
<accession>A0ABD5U3C6</accession>
<feature type="transmembrane region" description="Helical" evidence="1">
    <location>
        <begin position="299"/>
        <end position="322"/>
    </location>
</feature>
<dbReference type="RefSeq" id="WP_304446676.1">
    <property type="nucleotide sequence ID" value="NZ_JARRAH010000001.1"/>
</dbReference>
<evidence type="ECO:0000313" key="3">
    <source>
        <dbReference type="Proteomes" id="UP001596406"/>
    </source>
</evidence>
<name>A0ABD5U3C6_9EURY</name>
<reference evidence="2 3" key="1">
    <citation type="journal article" date="2019" name="Int. J. Syst. Evol. Microbiol.">
        <title>The Global Catalogue of Microorganisms (GCM) 10K type strain sequencing project: providing services to taxonomists for standard genome sequencing and annotation.</title>
        <authorList>
            <consortium name="The Broad Institute Genomics Platform"/>
            <consortium name="The Broad Institute Genome Sequencing Center for Infectious Disease"/>
            <person name="Wu L."/>
            <person name="Ma J."/>
        </authorList>
    </citation>
    <scope>NUCLEOTIDE SEQUENCE [LARGE SCALE GENOMIC DNA]</scope>
    <source>
        <strain evidence="2 3">PSRA2</strain>
    </source>
</reference>